<dbReference type="CDD" id="cd03230">
    <property type="entry name" value="ABC_DR_subfamily_A"/>
    <property type="match status" value="1"/>
</dbReference>
<comment type="caution">
    <text evidence="6">The sequence shown here is derived from an EMBL/GenBank/DDBJ whole genome shotgun (WGS) entry which is preliminary data.</text>
</comment>
<dbReference type="InterPro" id="IPR003439">
    <property type="entry name" value="ABC_transporter-like_ATP-bd"/>
</dbReference>
<dbReference type="AlphaFoldDB" id="A0A9W6FSZ8"/>
<reference evidence="6" key="1">
    <citation type="submission" date="2022-12" db="EMBL/GenBank/DDBJ databases">
        <title>Reference genome sequencing for broad-spectrum identification of bacterial and archaeal isolates by mass spectrometry.</title>
        <authorList>
            <person name="Sekiguchi Y."/>
            <person name="Tourlousse D.M."/>
        </authorList>
    </citation>
    <scope>NUCLEOTIDE SEQUENCE</scope>
    <source>
        <strain evidence="6">ASRB1</strain>
    </source>
</reference>
<keyword evidence="4" id="KW-0067">ATP-binding</keyword>
<evidence type="ECO:0000256" key="1">
    <source>
        <dbReference type="ARBA" id="ARBA00005417"/>
    </source>
</evidence>
<feature type="domain" description="ABC transporter" evidence="5">
    <location>
        <begin position="12"/>
        <end position="241"/>
    </location>
</feature>
<dbReference type="PANTHER" id="PTHR43335:SF4">
    <property type="entry name" value="ABC TRANSPORTER, ATP-BINDING PROTEIN"/>
    <property type="match status" value="1"/>
</dbReference>
<dbReference type="GO" id="GO:0005524">
    <property type="term" value="F:ATP binding"/>
    <property type="evidence" value="ECO:0007669"/>
    <property type="project" value="UniProtKB-KW"/>
</dbReference>
<comment type="similarity">
    <text evidence="1">Belongs to the ABC transporter superfamily.</text>
</comment>
<name>A0A9W6FSZ8_9BACT</name>
<evidence type="ECO:0000313" key="7">
    <source>
        <dbReference type="Proteomes" id="UP001144372"/>
    </source>
</evidence>
<gene>
    <name evidence="6" type="ORF">DAMNIGENAA_01980</name>
</gene>
<dbReference type="InterPro" id="IPR027417">
    <property type="entry name" value="P-loop_NTPase"/>
</dbReference>
<dbReference type="SMART" id="SM00382">
    <property type="entry name" value="AAA"/>
    <property type="match status" value="1"/>
</dbReference>
<dbReference type="InterPro" id="IPR003593">
    <property type="entry name" value="AAA+_ATPase"/>
</dbReference>
<evidence type="ECO:0000256" key="4">
    <source>
        <dbReference type="ARBA" id="ARBA00022840"/>
    </source>
</evidence>
<dbReference type="Gene3D" id="3.40.50.300">
    <property type="entry name" value="P-loop containing nucleotide triphosphate hydrolases"/>
    <property type="match status" value="1"/>
</dbReference>
<evidence type="ECO:0000256" key="2">
    <source>
        <dbReference type="ARBA" id="ARBA00022448"/>
    </source>
</evidence>
<dbReference type="SUPFAM" id="SSF52540">
    <property type="entry name" value="P-loop containing nucleoside triphosphate hydrolases"/>
    <property type="match status" value="1"/>
</dbReference>
<dbReference type="Proteomes" id="UP001144372">
    <property type="component" value="Unassembled WGS sequence"/>
</dbReference>
<dbReference type="PROSITE" id="PS50893">
    <property type="entry name" value="ABC_TRANSPORTER_2"/>
    <property type="match status" value="1"/>
</dbReference>
<proteinExistence type="inferred from homology"/>
<organism evidence="6 7">
    <name type="scientific">Desulforhabdus amnigena</name>
    <dbReference type="NCBI Taxonomy" id="40218"/>
    <lineage>
        <taxon>Bacteria</taxon>
        <taxon>Pseudomonadati</taxon>
        <taxon>Thermodesulfobacteriota</taxon>
        <taxon>Syntrophobacteria</taxon>
        <taxon>Syntrophobacterales</taxon>
        <taxon>Syntrophobacteraceae</taxon>
        <taxon>Desulforhabdus</taxon>
    </lineage>
</organism>
<dbReference type="PANTHER" id="PTHR43335">
    <property type="entry name" value="ABC TRANSPORTER, ATP-BINDING PROTEIN"/>
    <property type="match status" value="1"/>
</dbReference>
<keyword evidence="7" id="KW-1185">Reference proteome</keyword>
<protein>
    <recommendedName>
        <fullName evidence="5">ABC transporter domain-containing protein</fullName>
    </recommendedName>
</protein>
<keyword evidence="3" id="KW-0547">Nucleotide-binding</keyword>
<dbReference type="GO" id="GO:0016887">
    <property type="term" value="F:ATP hydrolysis activity"/>
    <property type="evidence" value="ECO:0007669"/>
    <property type="project" value="InterPro"/>
</dbReference>
<dbReference type="Pfam" id="PF00005">
    <property type="entry name" value="ABC_tran"/>
    <property type="match status" value="1"/>
</dbReference>
<evidence type="ECO:0000259" key="5">
    <source>
        <dbReference type="PROSITE" id="PS50893"/>
    </source>
</evidence>
<accession>A0A9W6FSZ8</accession>
<evidence type="ECO:0000256" key="3">
    <source>
        <dbReference type="ARBA" id="ARBA00022741"/>
    </source>
</evidence>
<evidence type="ECO:0000313" key="6">
    <source>
        <dbReference type="EMBL" id="GLI32765.1"/>
    </source>
</evidence>
<sequence>MSNFQREAYAMINIENLRLPIEGKEILKGIDLHLRPGDTYGLLGPNGAGKSTTIFALLGLRAFGSGRISVLGGNPADDAVFIRRSVGVMPEKAGFYDWMIAPDYLKWYGGLYDFAPTKQDVAKMLEKVGLGAEAHRPIGTYSRGMKQRLAVARALISRPKLLILDEPTNGLDPKGRREIHDLLVEFASDGKAGVLLCTHLLDDVDRLCNRIGIIDNGRTRLEGSLGDLLAEQGGGQRYRLRLESAPDTTNLPAGVAIAGREGGWWYVQVQAAPSGGPSTLWHELWRRDWKILEIRSEASSLEELYMSHTGQDRPHAQEAVL</sequence>
<dbReference type="EMBL" id="BSDR01000001">
    <property type="protein sequence ID" value="GLI32765.1"/>
    <property type="molecule type" value="Genomic_DNA"/>
</dbReference>
<keyword evidence="2" id="KW-0813">Transport</keyword>